<protein>
    <submittedName>
        <fullName evidence="4">Uncharacterized protein</fullName>
    </submittedName>
</protein>
<dbReference type="AlphaFoldDB" id="A0A8H7YNR3"/>
<evidence type="ECO:0000256" key="2">
    <source>
        <dbReference type="SAM" id="Phobius"/>
    </source>
</evidence>
<feature type="chain" id="PRO_5034440338" evidence="3">
    <location>
        <begin position="28"/>
        <end position="332"/>
    </location>
</feature>
<feature type="transmembrane region" description="Helical" evidence="2">
    <location>
        <begin position="203"/>
        <end position="227"/>
    </location>
</feature>
<keyword evidence="2" id="KW-1133">Transmembrane helix</keyword>
<feature type="region of interest" description="Disordered" evidence="1">
    <location>
        <begin position="142"/>
        <end position="202"/>
    </location>
</feature>
<keyword evidence="3" id="KW-0732">Signal</keyword>
<dbReference type="VEuPathDB" id="FungiDB:I7I52_04745"/>
<dbReference type="OrthoDB" id="4502329at2759"/>
<dbReference type="Proteomes" id="UP000670092">
    <property type="component" value="Unassembled WGS sequence"/>
</dbReference>
<name>A0A8H7YNR3_AJECA</name>
<feature type="region of interest" description="Disordered" evidence="1">
    <location>
        <begin position="302"/>
        <end position="332"/>
    </location>
</feature>
<dbReference type="EMBL" id="JAEVHI010000004">
    <property type="protein sequence ID" value="KAG5293438.1"/>
    <property type="molecule type" value="Genomic_DNA"/>
</dbReference>
<proteinExistence type="predicted"/>
<reference evidence="4 5" key="1">
    <citation type="submission" date="2021-01" db="EMBL/GenBank/DDBJ databases">
        <title>Chromosome-level genome assembly of a human fungal pathogen reveals clustering of transcriptionally co-regulated genes.</title>
        <authorList>
            <person name="Voorhies M."/>
            <person name="Cohen S."/>
            <person name="Shea T.P."/>
            <person name="Petrus S."/>
            <person name="Munoz J.F."/>
            <person name="Poplawski S."/>
            <person name="Goldman W.E."/>
            <person name="Michael T."/>
            <person name="Cuomo C.A."/>
            <person name="Sil A."/>
            <person name="Beyhan S."/>
        </authorList>
    </citation>
    <scope>NUCLEOTIDE SEQUENCE [LARGE SCALE GENOMIC DNA]</scope>
    <source>
        <strain evidence="4 5">G184AR</strain>
    </source>
</reference>
<keyword evidence="2" id="KW-0812">Transmembrane</keyword>
<evidence type="ECO:0000256" key="3">
    <source>
        <dbReference type="SAM" id="SignalP"/>
    </source>
</evidence>
<dbReference type="PANTHER" id="PTHR16861:SF4">
    <property type="entry name" value="SH3 DOMAIN PROTEIN (AFU_ORTHOLOGUE AFUA_1G13610)"/>
    <property type="match status" value="1"/>
</dbReference>
<sequence length="332" mass="35373">MMMAVTRTALITALTLIALLNKSFSAAEELPSWFNGYYIFPADGTTSVESITCRDSNTAWVTSGTYANCCANTLTTRCPMPTKCEDASVTYDNGGGYACPPRQSCATMTIYETSPGGSPSATNIFCWENWSAYTVYRKLPPEVSETSKPRTQDSTQPTQSSQRTKPNQPNQPNQPTANPQDSASLPPPTSLPNSPPEKSESNAGVIAGATIGGIAGVSILALAFFFYRRKQKKGDRIPADAAELDNSHARAELQSLHRGVAGGKPKGQGYYGYAAGGAMDDGANSDPSQNYVHELPVVMKDSSGYGGSGGSPVKSNARRRDNFTYEMPTGPD</sequence>
<dbReference type="CDD" id="cd12087">
    <property type="entry name" value="TM_EGFR-like"/>
    <property type="match status" value="1"/>
</dbReference>
<accession>A0A8H7YNR3</accession>
<feature type="compositionally biased region" description="Low complexity" evidence="1">
    <location>
        <begin position="152"/>
        <end position="184"/>
    </location>
</feature>
<dbReference type="PANTHER" id="PTHR16861">
    <property type="entry name" value="GLYCOPROTEIN 38"/>
    <property type="match status" value="1"/>
</dbReference>
<feature type="compositionally biased region" description="Pro residues" evidence="1">
    <location>
        <begin position="185"/>
        <end position="195"/>
    </location>
</feature>
<gene>
    <name evidence="4" type="ORF">I7I52_04745</name>
</gene>
<keyword evidence="2" id="KW-0472">Membrane</keyword>
<feature type="signal peptide" evidence="3">
    <location>
        <begin position="1"/>
        <end position="27"/>
    </location>
</feature>
<evidence type="ECO:0000256" key="1">
    <source>
        <dbReference type="SAM" id="MobiDB-lite"/>
    </source>
</evidence>
<evidence type="ECO:0000313" key="4">
    <source>
        <dbReference type="EMBL" id="KAG5293438.1"/>
    </source>
</evidence>
<organism evidence="4 5">
    <name type="scientific">Ajellomyces capsulatus</name>
    <name type="common">Darling's disease fungus</name>
    <name type="synonym">Histoplasma capsulatum</name>
    <dbReference type="NCBI Taxonomy" id="5037"/>
    <lineage>
        <taxon>Eukaryota</taxon>
        <taxon>Fungi</taxon>
        <taxon>Dikarya</taxon>
        <taxon>Ascomycota</taxon>
        <taxon>Pezizomycotina</taxon>
        <taxon>Eurotiomycetes</taxon>
        <taxon>Eurotiomycetidae</taxon>
        <taxon>Onygenales</taxon>
        <taxon>Ajellomycetaceae</taxon>
        <taxon>Histoplasma</taxon>
    </lineage>
</organism>
<comment type="caution">
    <text evidence="4">The sequence shown here is derived from an EMBL/GenBank/DDBJ whole genome shotgun (WGS) entry which is preliminary data.</text>
</comment>
<evidence type="ECO:0000313" key="5">
    <source>
        <dbReference type="Proteomes" id="UP000670092"/>
    </source>
</evidence>